<feature type="transmembrane region" description="Helical" evidence="11">
    <location>
        <begin position="38"/>
        <end position="57"/>
    </location>
</feature>
<evidence type="ECO:0000256" key="7">
    <source>
        <dbReference type="ARBA" id="ARBA00023004"/>
    </source>
</evidence>
<dbReference type="STRING" id="1213857.A0A484FEI5"/>
<proteinExistence type="inferred from homology"/>
<keyword evidence="9 11" id="KW-0472">Membrane</keyword>
<keyword evidence="4 11" id="KW-0812">Transmembrane</keyword>
<dbReference type="PRINTS" id="PR00465">
    <property type="entry name" value="EP450IV"/>
</dbReference>
<keyword evidence="8" id="KW-0503">Monooxygenase</keyword>
<evidence type="ECO:0000256" key="6">
    <source>
        <dbReference type="ARBA" id="ARBA00022989"/>
    </source>
</evidence>
<dbReference type="InterPro" id="IPR017972">
    <property type="entry name" value="Cyt_P450_CS"/>
</dbReference>
<keyword evidence="7 10" id="KW-0408">Iron</keyword>
<feature type="transmembrane region" description="Helical" evidence="11">
    <location>
        <begin position="195"/>
        <end position="216"/>
    </location>
</feature>
<name>A0A484FEI5_COLOR</name>
<reference evidence="14" key="2">
    <citation type="journal article" date="2019" name="Mol. Plant Microbe Interact.">
        <title>Genome sequence resources for four phytopathogenic fungi from the Colletotrichum orbiculare species complex.</title>
        <authorList>
            <person name="Gan P."/>
            <person name="Tsushima A."/>
            <person name="Narusaka M."/>
            <person name="Narusaka Y."/>
            <person name="Takano Y."/>
            <person name="Kubo Y."/>
            <person name="Shirasu K."/>
        </authorList>
    </citation>
    <scope>GENOME REANNOTATION</scope>
    <source>
        <strain evidence="14">104-T / ATCC 96160 / CBS 514.97 / LARS 414 / MAFF 240422</strain>
    </source>
</reference>
<evidence type="ECO:0000256" key="9">
    <source>
        <dbReference type="ARBA" id="ARBA00023136"/>
    </source>
</evidence>
<evidence type="ECO:0000256" key="2">
    <source>
        <dbReference type="ARBA" id="ARBA00004141"/>
    </source>
</evidence>
<reference evidence="14" key="1">
    <citation type="journal article" date="2013" name="New Phytol.">
        <title>Comparative genomic and transcriptomic analyses reveal the hemibiotrophic stage shift of Colletotrichum fungi.</title>
        <authorList>
            <person name="Gan P."/>
            <person name="Ikeda K."/>
            <person name="Irieda H."/>
            <person name="Narusaka M."/>
            <person name="O'Connell R.J."/>
            <person name="Narusaka Y."/>
            <person name="Takano Y."/>
            <person name="Kubo Y."/>
            <person name="Shirasu K."/>
        </authorList>
    </citation>
    <scope>NUCLEOTIDE SEQUENCE [LARGE SCALE GENOMIC DNA]</scope>
    <source>
        <strain evidence="14">104-T / ATCC 96160 / CBS 514.97 / LARS 414 / MAFF 240422</strain>
    </source>
</reference>
<comment type="similarity">
    <text evidence="3">Belongs to the cytochrome P450 family.</text>
</comment>
<evidence type="ECO:0000256" key="5">
    <source>
        <dbReference type="ARBA" id="ARBA00022723"/>
    </source>
</evidence>
<dbReference type="Pfam" id="PF13813">
    <property type="entry name" value="MBOAT_2"/>
    <property type="match status" value="1"/>
</dbReference>
<keyword evidence="6 11" id="KW-1133">Transmembrane helix</keyword>
<dbReference type="GO" id="GO:0004497">
    <property type="term" value="F:monooxygenase activity"/>
    <property type="evidence" value="ECO:0007669"/>
    <property type="project" value="UniProtKB-KW"/>
</dbReference>
<dbReference type="PROSITE" id="PS00086">
    <property type="entry name" value="CYTOCHROME_P450"/>
    <property type="match status" value="1"/>
</dbReference>
<dbReference type="AlphaFoldDB" id="A0A484FEI5"/>
<evidence type="ECO:0000256" key="1">
    <source>
        <dbReference type="ARBA" id="ARBA00001971"/>
    </source>
</evidence>
<feature type="binding site" description="axial binding residue" evidence="10">
    <location>
        <position position="673"/>
    </location>
    <ligand>
        <name>heme</name>
        <dbReference type="ChEBI" id="CHEBI:30413"/>
    </ligand>
    <ligandPart>
        <name>Fe</name>
        <dbReference type="ChEBI" id="CHEBI:18248"/>
    </ligandPart>
</feature>
<evidence type="ECO:0000313" key="13">
    <source>
        <dbReference type="EMBL" id="TDZ16740.1"/>
    </source>
</evidence>
<evidence type="ECO:0000256" key="10">
    <source>
        <dbReference type="PIRSR" id="PIRSR602403-1"/>
    </source>
</evidence>
<dbReference type="InterPro" id="IPR002403">
    <property type="entry name" value="Cyt_P450_E_grp-IV"/>
</dbReference>
<evidence type="ECO:0000256" key="8">
    <source>
        <dbReference type="ARBA" id="ARBA00023033"/>
    </source>
</evidence>
<dbReference type="Proteomes" id="UP000014480">
    <property type="component" value="Unassembled WGS sequence"/>
</dbReference>
<feature type="domain" description="Wax synthase" evidence="12">
    <location>
        <begin position="225"/>
        <end position="264"/>
    </location>
</feature>
<dbReference type="InterPro" id="IPR036396">
    <property type="entry name" value="Cyt_P450_sf"/>
</dbReference>
<dbReference type="EMBL" id="AMCV02000033">
    <property type="protein sequence ID" value="TDZ16740.1"/>
    <property type="molecule type" value="Genomic_DNA"/>
</dbReference>
<gene>
    <name evidence="13" type="primary">Cyp8b1-0</name>
    <name evidence="13" type="ORF">Cob_v010436</name>
</gene>
<dbReference type="Gene3D" id="1.10.630.10">
    <property type="entry name" value="Cytochrome P450"/>
    <property type="match status" value="1"/>
</dbReference>
<dbReference type="PANTHER" id="PTHR47582:SF1">
    <property type="entry name" value="P450, PUTATIVE (EUROFUNG)-RELATED"/>
    <property type="match status" value="1"/>
</dbReference>
<dbReference type="InterPro" id="IPR032805">
    <property type="entry name" value="Wax_synthase_dom"/>
</dbReference>
<evidence type="ECO:0000259" key="12">
    <source>
        <dbReference type="Pfam" id="PF13813"/>
    </source>
</evidence>
<dbReference type="InterPro" id="IPR053007">
    <property type="entry name" value="CYP450_monoxygenase_sec-met"/>
</dbReference>
<accession>A0A484FEI5</accession>
<dbReference type="GO" id="GO:0020037">
    <property type="term" value="F:heme binding"/>
    <property type="evidence" value="ECO:0007669"/>
    <property type="project" value="InterPro"/>
</dbReference>
<comment type="subcellular location">
    <subcellularLocation>
        <location evidence="2">Membrane</location>
        <topology evidence="2">Multi-pass membrane protein</topology>
    </subcellularLocation>
</comment>
<dbReference type="OrthoDB" id="1470350at2759"/>
<dbReference type="Pfam" id="PF00067">
    <property type="entry name" value="p450"/>
    <property type="match status" value="1"/>
</dbReference>
<protein>
    <submittedName>
        <fullName evidence="13">7-alpha-hydroxycholest-4-en-3-one 12-alpha-hydroxylase</fullName>
    </submittedName>
</protein>
<evidence type="ECO:0000256" key="4">
    <source>
        <dbReference type="ARBA" id="ARBA00022692"/>
    </source>
</evidence>
<dbReference type="SUPFAM" id="SSF48264">
    <property type="entry name" value="Cytochrome P450"/>
    <property type="match status" value="1"/>
</dbReference>
<keyword evidence="10" id="KW-0349">Heme</keyword>
<dbReference type="PANTHER" id="PTHR47582">
    <property type="entry name" value="P450, PUTATIVE (EUROFUNG)-RELATED"/>
    <property type="match status" value="1"/>
</dbReference>
<keyword evidence="14" id="KW-1185">Reference proteome</keyword>
<dbReference type="GO" id="GO:0005506">
    <property type="term" value="F:iron ion binding"/>
    <property type="evidence" value="ECO:0007669"/>
    <property type="project" value="InterPro"/>
</dbReference>
<evidence type="ECO:0000256" key="3">
    <source>
        <dbReference type="ARBA" id="ARBA00010617"/>
    </source>
</evidence>
<dbReference type="CDD" id="cd11040">
    <property type="entry name" value="CYP7_CYP8-like"/>
    <property type="match status" value="1"/>
</dbReference>
<comment type="cofactor">
    <cofactor evidence="1 10">
        <name>heme</name>
        <dbReference type="ChEBI" id="CHEBI:30413"/>
    </cofactor>
</comment>
<sequence length="807" mass="87377">MWPNGESVVLVALQTAITATFVAAILSTTRGQTTARVAAVTVLAALSLGLHSTWLRLLTNPHWRAIAAPLVWIQLLSASELILAARASESDFRAPSVSRRSRARLVVPMLWNLRRVGTSWAVKNTPAGPRQQSSRAGFVLRRAAAAILAYLLLDAMVSAPAPDVALVSVQKQTLWELRALTREDWVMRTIATASFWVSVALLLVVISYGGALVSVICGRCSASDCPPLFGSFARVTSIRQFWGAAWHQCLRAALTGHADLVTDSRQPKAREPPSLPHGVPFIGHLIGIITKQVGHFHDVGKNTVISAATLPVLNGKMYAIFEPALTQQALRSPSLSFEPLMIQHAQGLLGVDEKTMAAVRSGLLGDLLRATTPAFAGEQLERHNLTALNRYAEAINSTQPGQPLELSSLYLWLQTVVTVASAETLYGDMNPLKTGSTLVNDVWTLEGGVQQLTFSVLPSITARAPYVARERLVEALSPLFDPAAVDSLPDVSRCRAEVIRTYGITSPQDIARCELALLHVATVNTAPILFWLIINIFSQQDLLKALRSECLPLMAREPSSSQEEEVTIAIGSLQRSCPLLKACFQECLRIYGQPLHSRRVLSDTVLTDTRGEQYLFKKGVDVMMPSGVSHTMPDVWGSNAGDFDASRFMNWPDNASREQRAAYMPFGGGKHLCPGRNFATAEILGFVAALILGTDIEAPEGTGNELTVPQSISAVLGQAISKPRGYANREGLGAVPEPGTPAYLCHENCGTSITLSREAGYCQNFQWIARYDACLQCANSFNIWQYYGNSITAAAAACGFTAVPVKL</sequence>
<dbReference type="InterPro" id="IPR001128">
    <property type="entry name" value="Cyt_P450"/>
</dbReference>
<dbReference type="GO" id="GO:0016020">
    <property type="term" value="C:membrane"/>
    <property type="evidence" value="ECO:0007669"/>
    <property type="project" value="UniProtKB-SubCell"/>
</dbReference>
<comment type="caution">
    <text evidence="13">The sequence shown here is derived from an EMBL/GenBank/DDBJ whole genome shotgun (WGS) entry which is preliminary data.</text>
</comment>
<keyword evidence="5 10" id="KW-0479">Metal-binding</keyword>
<keyword evidence="8" id="KW-0560">Oxidoreductase</keyword>
<organism evidence="13 14">
    <name type="scientific">Colletotrichum orbiculare (strain 104-T / ATCC 96160 / CBS 514.97 / LARS 414 / MAFF 240422)</name>
    <name type="common">Cucumber anthracnose fungus</name>
    <name type="synonym">Colletotrichum lagenarium</name>
    <dbReference type="NCBI Taxonomy" id="1213857"/>
    <lineage>
        <taxon>Eukaryota</taxon>
        <taxon>Fungi</taxon>
        <taxon>Dikarya</taxon>
        <taxon>Ascomycota</taxon>
        <taxon>Pezizomycotina</taxon>
        <taxon>Sordariomycetes</taxon>
        <taxon>Hypocreomycetidae</taxon>
        <taxon>Glomerellales</taxon>
        <taxon>Glomerellaceae</taxon>
        <taxon>Colletotrichum</taxon>
        <taxon>Colletotrichum orbiculare species complex</taxon>
    </lineage>
</organism>
<feature type="transmembrane region" description="Helical" evidence="11">
    <location>
        <begin position="6"/>
        <end position="26"/>
    </location>
</feature>
<evidence type="ECO:0000313" key="14">
    <source>
        <dbReference type="Proteomes" id="UP000014480"/>
    </source>
</evidence>
<dbReference type="GO" id="GO:0016705">
    <property type="term" value="F:oxidoreductase activity, acting on paired donors, with incorporation or reduction of molecular oxygen"/>
    <property type="evidence" value="ECO:0007669"/>
    <property type="project" value="InterPro"/>
</dbReference>
<evidence type="ECO:0000256" key="11">
    <source>
        <dbReference type="SAM" id="Phobius"/>
    </source>
</evidence>